<accession>A0A6C0BK19</accession>
<sequence length="142" mass="15489">MKKQRNCCRQKGAGSSDYVGSFHAWGADPAELSRFTLKHIDQAPVFHPLETGTIIPTGTSGVIPTGSYYDAVSPSFVKNSLGPAAQQGGGNSHVYYTTKAGKEITNPWIAHVYRYAEEHGIKYNEALKTPAVKKGYKKSKKN</sequence>
<name>A0A6C0BK19_9ZZZZ</name>
<protein>
    <submittedName>
        <fullName evidence="1">Uncharacterized protein</fullName>
    </submittedName>
</protein>
<organism evidence="1">
    <name type="scientific">viral metagenome</name>
    <dbReference type="NCBI Taxonomy" id="1070528"/>
    <lineage>
        <taxon>unclassified sequences</taxon>
        <taxon>metagenomes</taxon>
        <taxon>organismal metagenomes</taxon>
    </lineage>
</organism>
<dbReference type="EMBL" id="MN739180">
    <property type="protein sequence ID" value="QHS92526.1"/>
    <property type="molecule type" value="Genomic_DNA"/>
</dbReference>
<proteinExistence type="predicted"/>
<evidence type="ECO:0000313" key="1">
    <source>
        <dbReference type="EMBL" id="QHS92526.1"/>
    </source>
</evidence>
<dbReference type="AlphaFoldDB" id="A0A6C0BK19"/>
<reference evidence="1" key="1">
    <citation type="journal article" date="2020" name="Nature">
        <title>Giant virus diversity and host interactions through global metagenomics.</title>
        <authorList>
            <person name="Schulz F."/>
            <person name="Roux S."/>
            <person name="Paez-Espino D."/>
            <person name="Jungbluth S."/>
            <person name="Walsh D.A."/>
            <person name="Denef V.J."/>
            <person name="McMahon K.D."/>
            <person name="Konstantinidis K.T."/>
            <person name="Eloe-Fadrosh E.A."/>
            <person name="Kyrpides N.C."/>
            <person name="Woyke T."/>
        </authorList>
    </citation>
    <scope>NUCLEOTIDE SEQUENCE</scope>
    <source>
        <strain evidence="1">GVMAG-M-3300014204-73</strain>
    </source>
</reference>